<sequence>MTIETFSARAMTCMSVSRIGAKPPLVGAIGIGAQKCASSWIHSVAGSHPQVGVSADKELDFFSYFFDRGYRWYESHFDRSDGGALMFESSPSYFHDPRAPGRAHAYNPDLKVVLLLRDPVKRAFSNHLHEIIKGHIDPVDFETGMRNNPSYVEQGLYATHLARWREVFPEDQMLVLFAEEISADAGASARRLFRFLGVDADFDSAILHERRNESDRARLPWLRGGLRAGGDCMRRRGLESVLARIKATSPVSRVLKANSVQVGKEIPPMRPETAEGLHDLFADEMARLREMLGRESLPWEKGADR</sequence>
<keyword evidence="2" id="KW-0325">Glycoprotein</keyword>
<dbReference type="SUPFAM" id="SSF52540">
    <property type="entry name" value="P-loop containing nucleoside triphosphate hydrolases"/>
    <property type="match status" value="1"/>
</dbReference>
<evidence type="ECO:0000256" key="2">
    <source>
        <dbReference type="ARBA" id="ARBA00023180"/>
    </source>
</evidence>
<dbReference type="AlphaFoldDB" id="A0A2T6B5F9"/>
<evidence type="ECO:0000256" key="1">
    <source>
        <dbReference type="ARBA" id="ARBA00022679"/>
    </source>
</evidence>
<dbReference type="GO" id="GO:0008146">
    <property type="term" value="F:sulfotransferase activity"/>
    <property type="evidence" value="ECO:0007669"/>
    <property type="project" value="InterPro"/>
</dbReference>
<dbReference type="PANTHER" id="PTHR10605">
    <property type="entry name" value="HEPARAN SULFATE SULFOTRANSFERASE"/>
    <property type="match status" value="1"/>
</dbReference>
<gene>
    <name evidence="4" type="ORF">C8N44_10343</name>
</gene>
<protein>
    <submittedName>
        <fullName evidence="4">Sulfotransferase domain-containing protein</fullName>
    </submittedName>
</protein>
<comment type="caution">
    <text evidence="4">The sequence shown here is derived from an EMBL/GenBank/DDBJ whole genome shotgun (WGS) entry which is preliminary data.</text>
</comment>
<dbReference type="EMBL" id="QBKN01000003">
    <property type="protein sequence ID" value="PTX51300.1"/>
    <property type="molecule type" value="Genomic_DNA"/>
</dbReference>
<dbReference type="Gene3D" id="3.40.50.300">
    <property type="entry name" value="P-loop containing nucleotide triphosphate hydrolases"/>
    <property type="match status" value="1"/>
</dbReference>
<evidence type="ECO:0000313" key="4">
    <source>
        <dbReference type="EMBL" id="PTX51300.1"/>
    </source>
</evidence>
<dbReference type="InterPro" id="IPR000863">
    <property type="entry name" value="Sulfotransferase_dom"/>
</dbReference>
<dbReference type="PANTHER" id="PTHR10605:SF56">
    <property type="entry name" value="BIFUNCTIONAL HEPARAN SULFATE N-DEACETYLASE_N-SULFOTRANSFERASE"/>
    <property type="match status" value="1"/>
</dbReference>
<name>A0A2T6B5F9_9RHOB</name>
<keyword evidence="5" id="KW-1185">Reference proteome</keyword>
<feature type="domain" description="Sulfotransferase" evidence="3">
    <location>
        <begin position="31"/>
        <end position="201"/>
    </location>
</feature>
<evidence type="ECO:0000313" key="5">
    <source>
        <dbReference type="Proteomes" id="UP000244069"/>
    </source>
</evidence>
<keyword evidence="1 4" id="KW-0808">Transferase</keyword>
<dbReference type="Pfam" id="PF00685">
    <property type="entry name" value="Sulfotransfer_1"/>
    <property type="match status" value="1"/>
</dbReference>
<accession>A0A2T6B5F9</accession>
<evidence type="ECO:0000259" key="3">
    <source>
        <dbReference type="Pfam" id="PF00685"/>
    </source>
</evidence>
<dbReference type="RefSeq" id="WP_244640960.1">
    <property type="nucleotide sequence ID" value="NZ_BMEZ01000003.1"/>
</dbReference>
<dbReference type="InterPro" id="IPR037359">
    <property type="entry name" value="NST/OST"/>
</dbReference>
<dbReference type="InterPro" id="IPR027417">
    <property type="entry name" value="P-loop_NTPase"/>
</dbReference>
<reference evidence="4 5" key="1">
    <citation type="submission" date="2018-04" db="EMBL/GenBank/DDBJ databases">
        <title>Genomic Encyclopedia of Archaeal and Bacterial Type Strains, Phase II (KMG-II): from individual species to whole genera.</title>
        <authorList>
            <person name="Goeker M."/>
        </authorList>
    </citation>
    <scope>NUCLEOTIDE SEQUENCE [LARGE SCALE GENOMIC DNA]</scope>
    <source>
        <strain evidence="4 5">DSM 29329</strain>
    </source>
</reference>
<proteinExistence type="predicted"/>
<dbReference type="Proteomes" id="UP000244069">
    <property type="component" value="Unassembled WGS sequence"/>
</dbReference>
<organism evidence="4 5">
    <name type="scientific">Allosediminivita pacifica</name>
    <dbReference type="NCBI Taxonomy" id="1267769"/>
    <lineage>
        <taxon>Bacteria</taxon>
        <taxon>Pseudomonadati</taxon>
        <taxon>Pseudomonadota</taxon>
        <taxon>Alphaproteobacteria</taxon>
        <taxon>Rhodobacterales</taxon>
        <taxon>Paracoccaceae</taxon>
        <taxon>Allosediminivita</taxon>
    </lineage>
</organism>